<reference evidence="1 2" key="1">
    <citation type="submission" date="2020-04" db="EMBL/GenBank/DDBJ databases">
        <authorList>
            <person name="Hogendoorn C."/>
        </authorList>
    </citation>
    <scope>NUCLEOTIDE SEQUENCE [LARGE SCALE GENOMIC DNA]</scope>
    <source>
        <strain evidence="1">COOX1</strain>
    </source>
</reference>
<gene>
    <name evidence="1" type="primary">tmoB</name>
    <name evidence="1" type="ORF">COOX1_2457</name>
</gene>
<dbReference type="InterPro" id="IPR009355">
    <property type="entry name" value="Toluene_mOase_B"/>
</dbReference>
<name>A0A6F9EDN5_9BACL</name>
<accession>A0A6F9EDN5</accession>
<protein>
    <submittedName>
        <fullName evidence="1">Toluene-4-monooxygenase system, hydroxylase component subunit gamma</fullName>
        <ecNumber evidence="1">1.14.13.236</ecNumber>
    </submittedName>
</protein>
<dbReference type="Pfam" id="PF06234">
    <property type="entry name" value="TmoB"/>
    <property type="match status" value="1"/>
</dbReference>
<dbReference type="InterPro" id="IPR036713">
    <property type="entry name" value="TmoB-like_sf"/>
</dbReference>
<dbReference type="GO" id="GO:0018638">
    <property type="term" value="F:toluene 4-monooxygenase activity"/>
    <property type="evidence" value="ECO:0007669"/>
    <property type="project" value="UniProtKB-EC"/>
</dbReference>
<dbReference type="AlphaFoldDB" id="A0A6F9EDN5"/>
<dbReference type="EC" id="1.14.13.236" evidence="1"/>
<dbReference type="Proteomes" id="UP000502196">
    <property type="component" value="Chromosome"/>
</dbReference>
<keyword evidence="1" id="KW-0560">Oxidoreductase</keyword>
<dbReference type="SUPFAM" id="SSF110814">
    <property type="entry name" value="TmoB-like"/>
    <property type="match status" value="1"/>
</dbReference>
<dbReference type="RefSeq" id="WP_170086023.1">
    <property type="nucleotide sequence ID" value="NZ_CP047971.1"/>
</dbReference>
<evidence type="ECO:0000313" key="2">
    <source>
        <dbReference type="Proteomes" id="UP000502196"/>
    </source>
</evidence>
<proteinExistence type="predicted"/>
<dbReference type="EMBL" id="LR792683">
    <property type="protein sequence ID" value="CAB3394525.1"/>
    <property type="molecule type" value="Genomic_DNA"/>
</dbReference>
<dbReference type="Gene3D" id="3.10.20.270">
    <property type="entry name" value="TmoB-like"/>
    <property type="match status" value="1"/>
</dbReference>
<keyword evidence="1" id="KW-0503">Monooxygenase</keyword>
<evidence type="ECO:0000313" key="1">
    <source>
        <dbReference type="EMBL" id="CAB3394525.1"/>
    </source>
</evidence>
<organism evidence="1 2">
    <name type="scientific">Kyrpidia spormannii</name>
    <dbReference type="NCBI Taxonomy" id="2055160"/>
    <lineage>
        <taxon>Bacteria</taxon>
        <taxon>Bacillati</taxon>
        <taxon>Bacillota</taxon>
        <taxon>Bacilli</taxon>
        <taxon>Bacillales</taxon>
        <taxon>Alicyclobacillaceae</taxon>
        <taxon>Kyrpidia</taxon>
    </lineage>
</organism>
<sequence>MIPVAAVFENDFVAQLVVVDEEDTMEVVAQKIAHHAVGLRVKPEDRRMEILVDGRVIPQEKTVKEAGITPMDLVVARYV</sequence>